<evidence type="ECO:0000313" key="2">
    <source>
        <dbReference type="Proteomes" id="UP001604277"/>
    </source>
</evidence>
<accession>A0ABD1S3W4</accession>
<keyword evidence="2" id="KW-1185">Reference proteome</keyword>
<dbReference type="Proteomes" id="UP001604277">
    <property type="component" value="Unassembled WGS sequence"/>
</dbReference>
<dbReference type="AlphaFoldDB" id="A0ABD1S3W4"/>
<dbReference type="EMBL" id="JBFOLJ010000011">
    <property type="protein sequence ID" value="KAL2493974.1"/>
    <property type="molecule type" value="Genomic_DNA"/>
</dbReference>
<comment type="caution">
    <text evidence="1">The sequence shown here is derived from an EMBL/GenBank/DDBJ whole genome shotgun (WGS) entry which is preliminary data.</text>
</comment>
<protein>
    <submittedName>
        <fullName evidence="1">Uncharacterized protein</fullName>
    </submittedName>
</protein>
<sequence>MIEVDSQITILTKKLDNALNAQNIASEALKTTNRKNRQLDAEASVRDEEISKLKSDLAERLQGKVEIEAIRDSVMAEKEDLAKKLQDAYANFVANFHLRGIHQLL</sequence>
<reference evidence="2" key="1">
    <citation type="submission" date="2024-07" db="EMBL/GenBank/DDBJ databases">
        <title>Two chromosome-level genome assemblies of Korean endemic species Abeliophyllum distichum and Forsythia ovata (Oleaceae).</title>
        <authorList>
            <person name="Jang H."/>
        </authorList>
    </citation>
    <scope>NUCLEOTIDE SEQUENCE [LARGE SCALE GENOMIC DNA]</scope>
</reference>
<name>A0ABD1S3W4_9LAMI</name>
<proteinExistence type="predicted"/>
<gene>
    <name evidence="1" type="ORF">Fot_37731</name>
</gene>
<evidence type="ECO:0000313" key="1">
    <source>
        <dbReference type="EMBL" id="KAL2493974.1"/>
    </source>
</evidence>
<organism evidence="1 2">
    <name type="scientific">Forsythia ovata</name>
    <dbReference type="NCBI Taxonomy" id="205694"/>
    <lineage>
        <taxon>Eukaryota</taxon>
        <taxon>Viridiplantae</taxon>
        <taxon>Streptophyta</taxon>
        <taxon>Embryophyta</taxon>
        <taxon>Tracheophyta</taxon>
        <taxon>Spermatophyta</taxon>
        <taxon>Magnoliopsida</taxon>
        <taxon>eudicotyledons</taxon>
        <taxon>Gunneridae</taxon>
        <taxon>Pentapetalae</taxon>
        <taxon>asterids</taxon>
        <taxon>lamiids</taxon>
        <taxon>Lamiales</taxon>
        <taxon>Oleaceae</taxon>
        <taxon>Forsythieae</taxon>
        <taxon>Forsythia</taxon>
    </lineage>
</organism>